<dbReference type="AlphaFoldDB" id="A0A1H5YK83"/>
<reference evidence="2 3" key="1">
    <citation type="submission" date="2016-10" db="EMBL/GenBank/DDBJ databases">
        <authorList>
            <person name="de Groot N.N."/>
        </authorList>
    </citation>
    <scope>NUCLEOTIDE SEQUENCE [LARGE SCALE GENOMIC DNA]</scope>
    <source>
        <strain evidence="2 3">CGMCC 4.2023</strain>
    </source>
</reference>
<evidence type="ECO:0000313" key="3">
    <source>
        <dbReference type="Proteomes" id="UP000236754"/>
    </source>
</evidence>
<protein>
    <submittedName>
        <fullName evidence="2">Uncharacterized protein</fullName>
    </submittedName>
</protein>
<dbReference type="EMBL" id="FNVU01000004">
    <property type="protein sequence ID" value="SEG24005.1"/>
    <property type="molecule type" value="Genomic_DNA"/>
</dbReference>
<evidence type="ECO:0000256" key="1">
    <source>
        <dbReference type="SAM" id="MobiDB-lite"/>
    </source>
</evidence>
<keyword evidence="3" id="KW-1185">Reference proteome</keyword>
<proteinExistence type="predicted"/>
<feature type="compositionally biased region" description="Basic and acidic residues" evidence="1">
    <location>
        <begin position="1"/>
        <end position="11"/>
    </location>
</feature>
<accession>A0A1H5YK83</accession>
<gene>
    <name evidence="2" type="ORF">SAMN05216223_1042</name>
</gene>
<evidence type="ECO:0000313" key="2">
    <source>
        <dbReference type="EMBL" id="SEG24005.1"/>
    </source>
</evidence>
<dbReference type="Proteomes" id="UP000236754">
    <property type="component" value="Unassembled WGS sequence"/>
</dbReference>
<sequence length="81" mass="8588">MAEDGNGDRRSWQVIRQAEQGSGEPSGRVGKPGHVVLVVVARVCPGDASVLLLTLGSPLIGRPMQVRLKEAGRVRGADLPY</sequence>
<feature type="region of interest" description="Disordered" evidence="1">
    <location>
        <begin position="1"/>
        <end position="31"/>
    </location>
</feature>
<name>A0A1H5YK83_9ACTN</name>
<organism evidence="2 3">
    <name type="scientific">Actinacidiphila yanglinensis</name>
    <dbReference type="NCBI Taxonomy" id="310779"/>
    <lineage>
        <taxon>Bacteria</taxon>
        <taxon>Bacillati</taxon>
        <taxon>Actinomycetota</taxon>
        <taxon>Actinomycetes</taxon>
        <taxon>Kitasatosporales</taxon>
        <taxon>Streptomycetaceae</taxon>
        <taxon>Actinacidiphila</taxon>
    </lineage>
</organism>